<protein>
    <recommendedName>
        <fullName evidence="2">ParB-like N-terminal domain-containing protein</fullName>
    </recommendedName>
</protein>
<organism evidence="3 4">
    <name type="scientific">Mycolicibacterium madagascariense</name>
    <dbReference type="NCBI Taxonomy" id="212765"/>
    <lineage>
        <taxon>Bacteria</taxon>
        <taxon>Bacillati</taxon>
        <taxon>Actinomycetota</taxon>
        <taxon>Actinomycetes</taxon>
        <taxon>Mycobacteriales</taxon>
        <taxon>Mycobacteriaceae</taxon>
        <taxon>Mycolicibacterium</taxon>
    </lineage>
</organism>
<name>A0A7I7XCQ2_9MYCO</name>
<dbReference type="SMART" id="SM00470">
    <property type="entry name" value="ParB"/>
    <property type="match status" value="1"/>
</dbReference>
<evidence type="ECO:0000256" key="1">
    <source>
        <dbReference type="SAM" id="MobiDB-lite"/>
    </source>
</evidence>
<gene>
    <name evidence="3" type="ORF">MMAD_09520</name>
</gene>
<feature type="region of interest" description="Disordered" evidence="1">
    <location>
        <begin position="223"/>
        <end position="267"/>
    </location>
</feature>
<dbReference type="EMBL" id="AP022610">
    <property type="protein sequence ID" value="BBZ26657.1"/>
    <property type="molecule type" value="Genomic_DNA"/>
</dbReference>
<proteinExistence type="predicted"/>
<evidence type="ECO:0000259" key="2">
    <source>
        <dbReference type="SMART" id="SM00470"/>
    </source>
</evidence>
<reference evidence="3 4" key="1">
    <citation type="journal article" date="2019" name="Emerg. Microbes Infect.">
        <title>Comprehensive subspecies identification of 175 nontuberculous mycobacteria species based on 7547 genomic profiles.</title>
        <authorList>
            <person name="Matsumoto Y."/>
            <person name="Kinjo T."/>
            <person name="Motooka D."/>
            <person name="Nabeya D."/>
            <person name="Jung N."/>
            <person name="Uechi K."/>
            <person name="Horii T."/>
            <person name="Iida T."/>
            <person name="Fujita J."/>
            <person name="Nakamura S."/>
        </authorList>
    </citation>
    <scope>NUCLEOTIDE SEQUENCE [LARGE SCALE GENOMIC DNA]</scope>
    <source>
        <strain evidence="3 4">JCM 13574</strain>
    </source>
</reference>
<accession>A0A7I7XCQ2</accession>
<keyword evidence="4" id="KW-1185">Reference proteome</keyword>
<evidence type="ECO:0000313" key="4">
    <source>
        <dbReference type="Proteomes" id="UP000466517"/>
    </source>
</evidence>
<dbReference type="InterPro" id="IPR036086">
    <property type="entry name" value="ParB/Sulfiredoxin_sf"/>
</dbReference>
<dbReference type="Proteomes" id="UP000466517">
    <property type="component" value="Chromosome"/>
</dbReference>
<dbReference type="RefSeq" id="WP_163733232.1">
    <property type="nucleotide sequence ID" value="NZ_AP022610.1"/>
</dbReference>
<dbReference type="Gene3D" id="3.90.1530.10">
    <property type="entry name" value="Conserved hypothetical protein from pyrococcus furiosus pfu- 392566-001, ParB domain"/>
    <property type="match status" value="1"/>
</dbReference>
<dbReference type="KEGG" id="mmag:MMAD_09520"/>
<feature type="domain" description="ParB-like N-terminal" evidence="2">
    <location>
        <begin position="29"/>
        <end position="113"/>
    </location>
</feature>
<dbReference type="InterPro" id="IPR003115">
    <property type="entry name" value="ParB_N"/>
</dbReference>
<evidence type="ECO:0000313" key="3">
    <source>
        <dbReference type="EMBL" id="BBZ26657.1"/>
    </source>
</evidence>
<feature type="region of interest" description="Disordered" evidence="1">
    <location>
        <begin position="341"/>
        <end position="362"/>
    </location>
</feature>
<dbReference type="SUPFAM" id="SSF110849">
    <property type="entry name" value="ParB/Sulfiredoxin"/>
    <property type="match status" value="1"/>
</dbReference>
<dbReference type="AlphaFoldDB" id="A0A7I7XCQ2"/>
<sequence length="362" mass="39139">MSTIDDFHTVLAIRCSELSHLDVTLGAPQMVEIGSLSFGESPRSQGENVEHTALLMECEARLPPILVHRPSMQIIDGFHRVRAAQAKGENMIEAILLDGSTESAFVTAVAVNLGNGLPLSMEDRRRAAARIVQFHPHWSDRAIARLVGLSAKTIKMIRCTSDEVPKLDSRTGRDGRVRPVDAAAGRLAAAEYLTAHPQSSLRTVAKHAGISPNTVRDVRNRMLRGDDPTKCSSRRAVTSSAAIPARHAVASTPPSPPPAPPRISETSCTEVRPLVASLSRDPAIRMTDAGRELLRWLHLHMVEDVDVAALLAAVPGHRQSQLAEIAARCAVNWSVIANKMSPTSSSARKQRAIPSSTIRHGQ</sequence>